<proteinExistence type="predicted"/>
<keyword evidence="1" id="KW-1133">Transmembrane helix</keyword>
<dbReference type="AlphaFoldDB" id="A0A0V1ML06"/>
<feature type="non-terminal residue" evidence="2">
    <location>
        <position position="1"/>
    </location>
</feature>
<comment type="caution">
    <text evidence="2">The sequence shown here is derived from an EMBL/GenBank/DDBJ whole genome shotgun (WGS) entry which is preliminary data.</text>
</comment>
<protein>
    <submittedName>
        <fullName evidence="2">Uncharacterized protein</fullName>
    </submittedName>
</protein>
<keyword evidence="3" id="KW-1185">Reference proteome</keyword>
<sequence length="73" mass="8571">LLLWILRYAHLKSAIFYDGAQLAALHQLTFISAAVAILQYYCIAYHQRFRLQQLEAVLQQSNQQQHCIEKFGY</sequence>
<dbReference type="EMBL" id="JYDO01000082">
    <property type="protein sequence ID" value="KRZ72258.1"/>
    <property type="molecule type" value="Genomic_DNA"/>
</dbReference>
<organism evidence="2 3">
    <name type="scientific">Trichinella papuae</name>
    <dbReference type="NCBI Taxonomy" id="268474"/>
    <lineage>
        <taxon>Eukaryota</taxon>
        <taxon>Metazoa</taxon>
        <taxon>Ecdysozoa</taxon>
        <taxon>Nematoda</taxon>
        <taxon>Enoplea</taxon>
        <taxon>Dorylaimia</taxon>
        <taxon>Trichinellida</taxon>
        <taxon>Trichinellidae</taxon>
        <taxon>Trichinella</taxon>
    </lineage>
</organism>
<dbReference type="Proteomes" id="UP000054843">
    <property type="component" value="Unassembled WGS sequence"/>
</dbReference>
<gene>
    <name evidence="2" type="ORF">T10_13497</name>
</gene>
<name>A0A0V1ML06_9BILA</name>
<reference evidence="2 3" key="1">
    <citation type="submission" date="2015-01" db="EMBL/GenBank/DDBJ databases">
        <title>Evolution of Trichinella species and genotypes.</title>
        <authorList>
            <person name="Korhonen P.K."/>
            <person name="Edoardo P."/>
            <person name="Giuseppe L.R."/>
            <person name="Gasser R.B."/>
        </authorList>
    </citation>
    <scope>NUCLEOTIDE SEQUENCE [LARGE SCALE GENOMIC DNA]</scope>
    <source>
        <strain evidence="2">ISS1980</strain>
    </source>
</reference>
<keyword evidence="1" id="KW-0812">Transmembrane</keyword>
<evidence type="ECO:0000313" key="3">
    <source>
        <dbReference type="Proteomes" id="UP000054843"/>
    </source>
</evidence>
<keyword evidence="1" id="KW-0472">Membrane</keyword>
<feature type="transmembrane region" description="Helical" evidence="1">
    <location>
        <begin position="20"/>
        <end position="43"/>
    </location>
</feature>
<evidence type="ECO:0000313" key="2">
    <source>
        <dbReference type="EMBL" id="KRZ72258.1"/>
    </source>
</evidence>
<evidence type="ECO:0000256" key="1">
    <source>
        <dbReference type="SAM" id="Phobius"/>
    </source>
</evidence>
<accession>A0A0V1ML06</accession>